<evidence type="ECO:0000313" key="2">
    <source>
        <dbReference type="EMBL" id="QDL93775.1"/>
    </source>
</evidence>
<dbReference type="OrthoDB" id="7476630at2"/>
<proteinExistence type="predicted"/>
<name>A0A5B8FZ78_9RHOB</name>
<evidence type="ECO:0000259" key="1">
    <source>
        <dbReference type="Pfam" id="PF20057"/>
    </source>
</evidence>
<evidence type="ECO:0000313" key="3">
    <source>
        <dbReference type="Proteomes" id="UP000305888"/>
    </source>
</evidence>
<reference evidence="2 3" key="1">
    <citation type="submission" date="2019-06" db="EMBL/GenBank/DDBJ databases">
        <title>Genome sequence of Rhodobacteraceae bacterium D4M1.</title>
        <authorList>
            <person name="Cao J."/>
        </authorList>
    </citation>
    <scope>NUCLEOTIDE SEQUENCE [LARGE SCALE GENOMIC DNA]</scope>
    <source>
        <strain evidence="2 3">D4M1</strain>
    </source>
</reference>
<feature type="domain" description="DUF6456" evidence="1">
    <location>
        <begin position="201"/>
        <end position="335"/>
    </location>
</feature>
<keyword evidence="3" id="KW-1185">Reference proteome</keyword>
<organism evidence="2 3">
    <name type="scientific">Paroceanicella profunda</name>
    <dbReference type="NCBI Taxonomy" id="2579971"/>
    <lineage>
        <taxon>Bacteria</taxon>
        <taxon>Pseudomonadati</taxon>
        <taxon>Pseudomonadota</taxon>
        <taxon>Alphaproteobacteria</taxon>
        <taxon>Rhodobacterales</taxon>
        <taxon>Paracoccaceae</taxon>
        <taxon>Paroceanicella</taxon>
    </lineage>
</organism>
<dbReference type="Proteomes" id="UP000305888">
    <property type="component" value="Chromosome"/>
</dbReference>
<dbReference type="InterPro" id="IPR045599">
    <property type="entry name" value="DUF6456"/>
</dbReference>
<sequence length="342" mass="37965">MRELSRRLGVHPSTVHRQVRRIEEKRDDPLFDEALAGLDLRFKAGEEPGTILKEHPAMLQRKHVDLPESDAEIQREARRILRRLGESGAFLAVAPEAELAVVFRETVPGCHRQTATVRREVARQFALRDWVACRRSGKLACYEITAAGRAALERMLAQDTIRRRETAGFAEARTPFAMQHQEDALRLVSGEGREGPREVVVNAAESPLAWLARRSGPKGEAFLSRRELEAGERLREDFERANLGPRVTQDWERFLTAGTQGGEAGGRGPSGGPAAARERVSAALKALGPGLSDIAFRCCCFLEGLETAEKRLGWSKRSGKVVLRIALQRLADHYGLREGGIL</sequence>
<protein>
    <submittedName>
        <fullName evidence="2">Helix-turn-helix domain-containing protein</fullName>
    </submittedName>
</protein>
<dbReference type="EMBL" id="CP040818">
    <property type="protein sequence ID" value="QDL93775.1"/>
    <property type="molecule type" value="Genomic_DNA"/>
</dbReference>
<gene>
    <name evidence="2" type="ORF">FDP22_16685</name>
</gene>
<dbReference type="AlphaFoldDB" id="A0A5B8FZ78"/>
<dbReference type="Pfam" id="PF20057">
    <property type="entry name" value="DUF6456"/>
    <property type="match status" value="1"/>
</dbReference>
<dbReference type="KEGG" id="ppru:FDP22_16685"/>
<accession>A0A5B8FZ78</accession>